<name>B6YSZ2_THEON</name>
<dbReference type="SUPFAM" id="SSF51161">
    <property type="entry name" value="Trimeric LpxA-like enzymes"/>
    <property type="match status" value="1"/>
</dbReference>
<dbReference type="InterPro" id="IPR011004">
    <property type="entry name" value="Trimer_LpxA-like_sf"/>
</dbReference>
<dbReference type="HOGENOM" id="CLU_2821118_0_0_2"/>
<protein>
    <submittedName>
        <fullName evidence="1">NDP-sugar synthase, C-terminus</fullName>
    </submittedName>
</protein>
<dbReference type="KEGG" id="ton:TON_0194"/>
<gene>
    <name evidence="1" type="ordered locus">TON_0194</name>
</gene>
<dbReference type="eggNOG" id="arCOG00666">
    <property type="taxonomic scope" value="Archaea"/>
</dbReference>
<dbReference type="AlphaFoldDB" id="B6YSZ2"/>
<dbReference type="Proteomes" id="UP000002727">
    <property type="component" value="Chromosome"/>
</dbReference>
<reference evidence="1 2" key="1">
    <citation type="journal article" date="2008" name="J. Bacteriol.">
        <title>The complete genome sequence of Thermococcus onnurineus NA1 reveals a mixed heterotrophic and carboxydotrophic metabolism.</title>
        <authorList>
            <person name="Lee H.S."/>
            <person name="Kang S.G."/>
            <person name="Bae S.S."/>
            <person name="Lim J.K."/>
            <person name="Cho Y."/>
            <person name="Kim Y.J."/>
            <person name="Jeon J.H."/>
            <person name="Cha S.S."/>
            <person name="Kwon K.K."/>
            <person name="Kim H.T."/>
            <person name="Park C.J."/>
            <person name="Lee H.W."/>
            <person name="Kim S.I."/>
            <person name="Chun J."/>
            <person name="Colwell R.R."/>
            <person name="Kim S.J."/>
            <person name="Lee J.H."/>
        </authorList>
    </citation>
    <scope>NUCLEOTIDE SEQUENCE [LARGE SCALE GENOMIC DNA]</scope>
    <source>
        <strain evidence="1 2">NA1</strain>
    </source>
</reference>
<keyword evidence="2" id="KW-1185">Reference proteome</keyword>
<dbReference type="EMBL" id="CP000855">
    <property type="protein sequence ID" value="ACJ15679.1"/>
    <property type="molecule type" value="Genomic_DNA"/>
</dbReference>
<accession>B6YSZ2</accession>
<sequence>MSLIDKGVEIEEVIIGENVHIGKGVIIQSGSLIGDNTLIEDFGKICSNVKVWVESRIGRESIILPD</sequence>
<evidence type="ECO:0000313" key="2">
    <source>
        <dbReference type="Proteomes" id="UP000002727"/>
    </source>
</evidence>
<dbReference type="Pfam" id="PF00132">
    <property type="entry name" value="Hexapep"/>
    <property type="match status" value="1"/>
</dbReference>
<evidence type="ECO:0000313" key="1">
    <source>
        <dbReference type="EMBL" id="ACJ15679.1"/>
    </source>
</evidence>
<dbReference type="STRING" id="523850.TON_0194"/>
<dbReference type="InterPro" id="IPR001451">
    <property type="entry name" value="Hexapep"/>
</dbReference>
<dbReference type="PATRIC" id="fig|523850.10.peg.196"/>
<organism evidence="1 2">
    <name type="scientific">Thermococcus onnurineus (strain NA1)</name>
    <dbReference type="NCBI Taxonomy" id="523850"/>
    <lineage>
        <taxon>Archaea</taxon>
        <taxon>Methanobacteriati</taxon>
        <taxon>Methanobacteriota</taxon>
        <taxon>Thermococci</taxon>
        <taxon>Thermococcales</taxon>
        <taxon>Thermococcaceae</taxon>
        <taxon>Thermococcus</taxon>
    </lineage>
</organism>
<dbReference type="Gene3D" id="2.160.10.10">
    <property type="entry name" value="Hexapeptide repeat proteins"/>
    <property type="match status" value="1"/>
</dbReference>
<proteinExistence type="predicted"/>